<evidence type="ECO:0000313" key="3">
    <source>
        <dbReference type="Proteomes" id="UP001176941"/>
    </source>
</evidence>
<proteinExistence type="predicted"/>
<gene>
    <name evidence="2" type="ORF">MRATA1EN1_LOCUS20665</name>
</gene>
<accession>A0ABN8ZDZ2</accession>
<sequence length="138" mass="15394">MAKPVCRVKLVASPFRGRSCLTQVPRQRAVQALHPILLPHLMLSTASSPNWDWTHQSTESTAESILQPHLSGWEPSQLSYPAVSASDPPLRFRAQRDASPKKRPPRYIKQNPAELKGEIMGTLTLHSIDNGQIIPRES</sequence>
<protein>
    <submittedName>
        <fullName evidence="2">Uncharacterized protein</fullName>
    </submittedName>
</protein>
<organism evidence="2 3">
    <name type="scientific">Rangifer tarandus platyrhynchus</name>
    <name type="common">Svalbard reindeer</name>
    <dbReference type="NCBI Taxonomy" id="3082113"/>
    <lineage>
        <taxon>Eukaryota</taxon>
        <taxon>Metazoa</taxon>
        <taxon>Chordata</taxon>
        <taxon>Craniata</taxon>
        <taxon>Vertebrata</taxon>
        <taxon>Euteleostomi</taxon>
        <taxon>Mammalia</taxon>
        <taxon>Eutheria</taxon>
        <taxon>Laurasiatheria</taxon>
        <taxon>Artiodactyla</taxon>
        <taxon>Ruminantia</taxon>
        <taxon>Pecora</taxon>
        <taxon>Cervidae</taxon>
        <taxon>Odocoileinae</taxon>
        <taxon>Rangifer</taxon>
    </lineage>
</organism>
<keyword evidence="3" id="KW-1185">Reference proteome</keyword>
<dbReference type="EMBL" id="OX459967">
    <property type="protein sequence ID" value="CAI9171703.1"/>
    <property type="molecule type" value="Genomic_DNA"/>
</dbReference>
<evidence type="ECO:0000256" key="1">
    <source>
        <dbReference type="SAM" id="MobiDB-lite"/>
    </source>
</evidence>
<name>A0ABN8ZDZ2_RANTA</name>
<dbReference type="Proteomes" id="UP001176941">
    <property type="component" value="Chromosome 31"/>
</dbReference>
<feature type="region of interest" description="Disordered" evidence="1">
    <location>
        <begin position="77"/>
        <end position="111"/>
    </location>
</feature>
<reference evidence="2" key="1">
    <citation type="submission" date="2023-04" db="EMBL/GenBank/DDBJ databases">
        <authorList>
            <consortium name="ELIXIR-Norway"/>
        </authorList>
    </citation>
    <scope>NUCLEOTIDE SEQUENCE [LARGE SCALE GENOMIC DNA]</scope>
</reference>
<evidence type="ECO:0000313" key="2">
    <source>
        <dbReference type="EMBL" id="CAI9171703.1"/>
    </source>
</evidence>